<evidence type="ECO:0000256" key="2">
    <source>
        <dbReference type="ARBA" id="ARBA00022908"/>
    </source>
</evidence>
<evidence type="ECO:0000313" key="5">
    <source>
        <dbReference type="EMBL" id="VFS46952.1"/>
    </source>
</evidence>
<gene>
    <name evidence="5" type="primary">intS_3</name>
    <name evidence="5" type="ORF">NCTC12282_01882</name>
</gene>
<accession>A0A484ZER5</accession>
<dbReference type="InterPro" id="IPR011010">
    <property type="entry name" value="DNA_brk_join_enz"/>
</dbReference>
<dbReference type="GO" id="GO:0015074">
    <property type="term" value="P:DNA integration"/>
    <property type="evidence" value="ECO:0007669"/>
    <property type="project" value="UniProtKB-KW"/>
</dbReference>
<dbReference type="AlphaFoldDB" id="A0A484ZER5"/>
<evidence type="ECO:0000259" key="4">
    <source>
        <dbReference type="Pfam" id="PF22022"/>
    </source>
</evidence>
<name>A0A484ZER5_9GAMM</name>
<dbReference type="Proteomes" id="UP000373449">
    <property type="component" value="Unassembled WGS sequence"/>
</dbReference>
<dbReference type="InterPro" id="IPR050808">
    <property type="entry name" value="Phage_Integrase"/>
</dbReference>
<protein>
    <submittedName>
        <fullName evidence="5">Prophage CPS-53 integrase</fullName>
    </submittedName>
</protein>
<reference evidence="5 6" key="1">
    <citation type="submission" date="2019-03" db="EMBL/GenBank/DDBJ databases">
        <authorList>
            <consortium name="Pathogen Informatics"/>
        </authorList>
    </citation>
    <scope>NUCLEOTIDE SEQUENCE [LARGE SCALE GENOMIC DNA]</scope>
    <source>
        <strain evidence="5 6">NCTC12282</strain>
    </source>
</reference>
<dbReference type="PANTHER" id="PTHR30629">
    <property type="entry name" value="PROPHAGE INTEGRASE"/>
    <property type="match status" value="1"/>
</dbReference>
<comment type="similarity">
    <text evidence="1">Belongs to the 'phage' integrase family.</text>
</comment>
<dbReference type="PANTHER" id="PTHR30629:SF2">
    <property type="entry name" value="PROPHAGE INTEGRASE INTS-RELATED"/>
    <property type="match status" value="1"/>
</dbReference>
<keyword evidence="2" id="KW-0229">DNA integration</keyword>
<dbReference type="EMBL" id="CAADJA010000002">
    <property type="protein sequence ID" value="VFS46952.1"/>
    <property type="molecule type" value="Genomic_DNA"/>
</dbReference>
<dbReference type="GO" id="GO:0003677">
    <property type="term" value="F:DNA binding"/>
    <property type="evidence" value="ECO:0007669"/>
    <property type="project" value="UniProtKB-KW"/>
</dbReference>
<dbReference type="InterPro" id="IPR010998">
    <property type="entry name" value="Integrase_recombinase_N"/>
</dbReference>
<dbReference type="SUPFAM" id="SSF56349">
    <property type="entry name" value="DNA breaking-rejoining enzymes"/>
    <property type="match status" value="1"/>
</dbReference>
<keyword evidence="3" id="KW-0238">DNA-binding</keyword>
<dbReference type="Pfam" id="PF22022">
    <property type="entry name" value="Phage_int_M"/>
    <property type="match status" value="1"/>
</dbReference>
<dbReference type="InterPro" id="IPR053876">
    <property type="entry name" value="Phage_int_M"/>
</dbReference>
<evidence type="ECO:0000256" key="3">
    <source>
        <dbReference type="ARBA" id="ARBA00023125"/>
    </source>
</evidence>
<dbReference type="Gene3D" id="1.10.150.130">
    <property type="match status" value="1"/>
</dbReference>
<evidence type="ECO:0000313" key="6">
    <source>
        <dbReference type="Proteomes" id="UP000373449"/>
    </source>
</evidence>
<proteinExistence type="inferred from homology"/>
<sequence length="79" mass="8853">MGKRPIADIRPLDMLQVLRIIEKRGALEKMRKVRQSCNQIFRYAIATGRAEINPTAELVGTLATQKAETLPSPFCRGIT</sequence>
<feature type="domain" description="Phage integrase central" evidence="4">
    <location>
        <begin position="1"/>
        <end position="60"/>
    </location>
</feature>
<evidence type="ECO:0000256" key="1">
    <source>
        <dbReference type="ARBA" id="ARBA00008857"/>
    </source>
</evidence>
<organism evidence="5 6">
    <name type="scientific">Budvicia aquatica</name>
    <dbReference type="NCBI Taxonomy" id="82979"/>
    <lineage>
        <taxon>Bacteria</taxon>
        <taxon>Pseudomonadati</taxon>
        <taxon>Pseudomonadota</taxon>
        <taxon>Gammaproteobacteria</taxon>
        <taxon>Enterobacterales</taxon>
        <taxon>Budviciaceae</taxon>
        <taxon>Budvicia</taxon>
    </lineage>
</organism>